<dbReference type="InterPro" id="IPR016187">
    <property type="entry name" value="CTDL_fold"/>
</dbReference>
<evidence type="ECO:0000259" key="3">
    <source>
        <dbReference type="PROSITE" id="PS50041"/>
    </source>
</evidence>
<dbReference type="InterPro" id="IPR018378">
    <property type="entry name" value="C-type_lectin_CS"/>
</dbReference>
<dbReference type="EMBL" id="NEDP02003088">
    <property type="protein sequence ID" value="OWF49540.1"/>
    <property type="molecule type" value="Genomic_DNA"/>
</dbReference>
<keyword evidence="2" id="KW-1133">Transmembrane helix</keyword>
<dbReference type="Pfam" id="PF00024">
    <property type="entry name" value="PAN_1"/>
    <property type="match status" value="1"/>
</dbReference>
<feature type="transmembrane region" description="Helical" evidence="2">
    <location>
        <begin position="484"/>
        <end position="509"/>
    </location>
</feature>
<dbReference type="InterPro" id="IPR016186">
    <property type="entry name" value="C-type_lectin-like/link_sf"/>
</dbReference>
<dbReference type="InterPro" id="IPR001304">
    <property type="entry name" value="C-type_lectin-like"/>
</dbReference>
<keyword evidence="2" id="KW-0472">Membrane</keyword>
<reference evidence="4 5" key="1">
    <citation type="journal article" date="2017" name="Nat. Ecol. Evol.">
        <title>Scallop genome provides insights into evolution of bilaterian karyotype and development.</title>
        <authorList>
            <person name="Wang S."/>
            <person name="Zhang J."/>
            <person name="Jiao W."/>
            <person name="Li J."/>
            <person name="Xun X."/>
            <person name="Sun Y."/>
            <person name="Guo X."/>
            <person name="Huan P."/>
            <person name="Dong B."/>
            <person name="Zhang L."/>
            <person name="Hu X."/>
            <person name="Sun X."/>
            <person name="Wang J."/>
            <person name="Zhao C."/>
            <person name="Wang Y."/>
            <person name="Wang D."/>
            <person name="Huang X."/>
            <person name="Wang R."/>
            <person name="Lv J."/>
            <person name="Li Y."/>
            <person name="Zhang Z."/>
            <person name="Liu B."/>
            <person name="Lu W."/>
            <person name="Hui Y."/>
            <person name="Liang J."/>
            <person name="Zhou Z."/>
            <person name="Hou R."/>
            <person name="Li X."/>
            <person name="Liu Y."/>
            <person name="Li H."/>
            <person name="Ning X."/>
            <person name="Lin Y."/>
            <person name="Zhao L."/>
            <person name="Xing Q."/>
            <person name="Dou J."/>
            <person name="Li Y."/>
            <person name="Mao J."/>
            <person name="Guo H."/>
            <person name="Dou H."/>
            <person name="Li T."/>
            <person name="Mu C."/>
            <person name="Jiang W."/>
            <person name="Fu Q."/>
            <person name="Fu X."/>
            <person name="Miao Y."/>
            <person name="Liu J."/>
            <person name="Yu Q."/>
            <person name="Li R."/>
            <person name="Liao H."/>
            <person name="Li X."/>
            <person name="Kong Y."/>
            <person name="Jiang Z."/>
            <person name="Chourrout D."/>
            <person name="Li R."/>
            <person name="Bao Z."/>
        </authorList>
    </citation>
    <scope>NUCLEOTIDE SEQUENCE [LARGE SCALE GENOMIC DNA]</scope>
    <source>
        <strain evidence="4 5">PY_sf001</strain>
    </source>
</reference>
<keyword evidence="1" id="KW-1015">Disulfide bond</keyword>
<dbReference type="AlphaFoldDB" id="A0A210QLC6"/>
<comment type="caution">
    <text evidence="4">The sequence shown here is derived from an EMBL/GenBank/DDBJ whole genome shotgun (WGS) entry which is preliminary data.</text>
</comment>
<evidence type="ECO:0000313" key="5">
    <source>
        <dbReference type="Proteomes" id="UP000242188"/>
    </source>
</evidence>
<feature type="domain" description="C-type lectin" evidence="3">
    <location>
        <begin position="8"/>
        <end position="130"/>
    </location>
</feature>
<dbReference type="SUPFAM" id="SSF56436">
    <property type="entry name" value="C-type lectin-like"/>
    <property type="match status" value="1"/>
</dbReference>
<name>A0A210QLC6_MIZYE</name>
<sequence>MTPQAGTYGVTTYRLLIERYSRNDAYDICRLYGGNIIRPDHFEKLVRLSHLNNREWAWQLRHEYWIDLILDPVNATLIWTSNCEALDPSNDWNCIPSNFDMSSSDLCITSKHGGDWNNKECDSDALVLCETFQAGTTCTYGSAMKFPILSIYGDTEAVCQTNCAAEPSCWSYTYSPTSPTRGTCVLGFDSSKQEDPAFVMSTTATKHCYVGELVTQIDPTWSFGQNNNNNNNNDQKPVYNCTAVSATDSQKKQQNITNQNLFNITNQNDPCSTMTLIEYQTLTVLDTTTKDVMVLITVNPTTVVMTTEIQTTLIMTTTEVPSPVVTTIVSTELATTTLEIPTTITTTTVVPASNVTITITPSVVPMTTVVSHDVITATAEVPTTVVVTETPSVIVSTLAVTVAATSTVVIPTTVVSSETHATTVVVTTTVVATTWSSVSSLAPAALAEKLDNMVRNLTVPKKNTKAYQRTLGCAEDDRQSAKTVGYIGILLLIFPLGLMICLDIPSAIIRIRNFRKVSES</sequence>
<dbReference type="Pfam" id="PF00059">
    <property type="entry name" value="Lectin_C"/>
    <property type="match status" value="1"/>
</dbReference>
<evidence type="ECO:0000256" key="1">
    <source>
        <dbReference type="ARBA" id="ARBA00023157"/>
    </source>
</evidence>
<dbReference type="OrthoDB" id="10570442at2759"/>
<dbReference type="CDD" id="cd00037">
    <property type="entry name" value="CLECT"/>
    <property type="match status" value="1"/>
</dbReference>
<dbReference type="Gene3D" id="3.50.4.10">
    <property type="entry name" value="Hepatocyte Growth Factor"/>
    <property type="match status" value="1"/>
</dbReference>
<dbReference type="InterPro" id="IPR003609">
    <property type="entry name" value="Pan_app"/>
</dbReference>
<proteinExistence type="predicted"/>
<dbReference type="PROSITE" id="PS00615">
    <property type="entry name" value="C_TYPE_LECTIN_1"/>
    <property type="match status" value="1"/>
</dbReference>
<dbReference type="Gene3D" id="3.10.100.10">
    <property type="entry name" value="Mannose-Binding Protein A, subunit A"/>
    <property type="match status" value="1"/>
</dbReference>
<evidence type="ECO:0000313" key="4">
    <source>
        <dbReference type="EMBL" id="OWF49540.1"/>
    </source>
</evidence>
<gene>
    <name evidence="4" type="ORF">KP79_PYT17476</name>
</gene>
<organism evidence="4 5">
    <name type="scientific">Mizuhopecten yessoensis</name>
    <name type="common">Japanese scallop</name>
    <name type="synonym">Patinopecten yessoensis</name>
    <dbReference type="NCBI Taxonomy" id="6573"/>
    <lineage>
        <taxon>Eukaryota</taxon>
        <taxon>Metazoa</taxon>
        <taxon>Spiralia</taxon>
        <taxon>Lophotrochozoa</taxon>
        <taxon>Mollusca</taxon>
        <taxon>Bivalvia</taxon>
        <taxon>Autobranchia</taxon>
        <taxon>Pteriomorphia</taxon>
        <taxon>Pectinida</taxon>
        <taxon>Pectinoidea</taxon>
        <taxon>Pectinidae</taxon>
        <taxon>Mizuhopecten</taxon>
    </lineage>
</organism>
<dbReference type="PROSITE" id="PS50041">
    <property type="entry name" value="C_TYPE_LECTIN_2"/>
    <property type="match status" value="1"/>
</dbReference>
<keyword evidence="2" id="KW-0812">Transmembrane</keyword>
<evidence type="ECO:0000256" key="2">
    <source>
        <dbReference type="SAM" id="Phobius"/>
    </source>
</evidence>
<accession>A0A210QLC6</accession>
<keyword evidence="5" id="KW-1185">Reference proteome</keyword>
<protein>
    <recommendedName>
        <fullName evidence="3">C-type lectin domain-containing protein</fullName>
    </recommendedName>
</protein>
<dbReference type="Proteomes" id="UP000242188">
    <property type="component" value="Unassembled WGS sequence"/>
</dbReference>